<dbReference type="InterPro" id="IPR011598">
    <property type="entry name" value="bHLH_dom"/>
</dbReference>
<evidence type="ECO:0000256" key="4">
    <source>
        <dbReference type="ARBA" id="ARBA00023163"/>
    </source>
</evidence>
<dbReference type="InterPro" id="IPR045843">
    <property type="entry name" value="IND-like"/>
</dbReference>
<evidence type="ECO:0000256" key="5">
    <source>
        <dbReference type="ARBA" id="ARBA00023242"/>
    </source>
</evidence>
<dbReference type="CDD" id="cd11393">
    <property type="entry name" value="bHLH_AtbHLH_like"/>
    <property type="match status" value="1"/>
</dbReference>
<dbReference type="GO" id="GO:0000981">
    <property type="term" value="F:DNA-binding transcription factor activity, RNA polymerase II-specific"/>
    <property type="evidence" value="ECO:0007669"/>
    <property type="project" value="TreeGrafter"/>
</dbReference>
<feature type="compositionally biased region" description="Basic and acidic residues" evidence="6">
    <location>
        <begin position="434"/>
        <end position="444"/>
    </location>
</feature>
<dbReference type="GO" id="GO:0000978">
    <property type="term" value="F:RNA polymerase II cis-regulatory region sequence-specific DNA binding"/>
    <property type="evidence" value="ECO:0007669"/>
    <property type="project" value="TreeGrafter"/>
</dbReference>
<gene>
    <name evidence="8" type="ORF">H0E87_020331</name>
</gene>
<dbReference type="GO" id="GO:0005634">
    <property type="term" value="C:nucleus"/>
    <property type="evidence" value="ECO:0007669"/>
    <property type="project" value="UniProtKB-SubCell"/>
</dbReference>
<name>A0A8T2XLE5_POPDE</name>
<organism evidence="8 9">
    <name type="scientific">Populus deltoides</name>
    <name type="common">Eastern poplar</name>
    <name type="synonym">Eastern cottonwood</name>
    <dbReference type="NCBI Taxonomy" id="3696"/>
    <lineage>
        <taxon>Eukaryota</taxon>
        <taxon>Viridiplantae</taxon>
        <taxon>Streptophyta</taxon>
        <taxon>Embryophyta</taxon>
        <taxon>Tracheophyta</taxon>
        <taxon>Spermatophyta</taxon>
        <taxon>Magnoliopsida</taxon>
        <taxon>eudicotyledons</taxon>
        <taxon>Gunneridae</taxon>
        <taxon>Pentapetalae</taxon>
        <taxon>rosids</taxon>
        <taxon>fabids</taxon>
        <taxon>Malpighiales</taxon>
        <taxon>Salicaceae</taxon>
        <taxon>Saliceae</taxon>
        <taxon>Populus</taxon>
    </lineage>
</organism>
<dbReference type="AlphaFoldDB" id="A0A8T2XLE5"/>
<keyword evidence="2" id="KW-0805">Transcription regulation</keyword>
<comment type="caution">
    <text evidence="8">The sequence shown here is derived from an EMBL/GenBank/DDBJ whole genome shotgun (WGS) entry which is preliminary data.</text>
</comment>
<evidence type="ECO:0000313" key="9">
    <source>
        <dbReference type="Proteomes" id="UP000807159"/>
    </source>
</evidence>
<keyword evidence="9" id="KW-1185">Reference proteome</keyword>
<dbReference type="PANTHER" id="PTHR16223:SF238">
    <property type="entry name" value="TRANSCRIPTION FACTOR BHLH114"/>
    <property type="match status" value="1"/>
</dbReference>
<feature type="domain" description="BHLH" evidence="7">
    <location>
        <begin position="346"/>
        <end position="395"/>
    </location>
</feature>
<keyword evidence="4" id="KW-0804">Transcription</keyword>
<dbReference type="Proteomes" id="UP000807159">
    <property type="component" value="Chromosome 11"/>
</dbReference>
<evidence type="ECO:0000256" key="2">
    <source>
        <dbReference type="ARBA" id="ARBA00023015"/>
    </source>
</evidence>
<keyword evidence="5" id="KW-0539">Nucleus</keyword>
<dbReference type="Gene3D" id="4.10.280.10">
    <property type="entry name" value="Helix-loop-helix DNA-binding domain"/>
    <property type="match status" value="1"/>
</dbReference>
<sequence>MAEEFQAGICGENWWMNSSKSMFIGGLSPCSTVSLPSDHMGTYNGSWATADMVDLKPRSISCKESHNTTSVSDTSIAFLNSPKPQQANSDSGGSSNLIDSTLHMMGFGLSSSSSSSDWNQALLSGNGRTESYNSMLQEDMNSGGLNSSQIQKDWSPKSYARTAEDFSLDQQRLNPVNSSSNSPPTCQGFSTGFSMEPTASYGYPSTLIQSLFETDHPQPQQVQSLFNNRPMNYLSPTAPNYGTNMSELSSPSWTKVSPLIKSCLQKQQASSLHFTNNTTYWNASPTGINDLRASFLASSPSQFLLPTFQEKPNCPSLTIQPNREEVRDSVSVVKKGCEPAFKRPRIEAPSPLPTFKVRKEKLGDRITALQQLVSPFGKTDTASVLHEAIEYIKFLHDQATGKSLEFESYDLRNPINVLSTPYMKNGNPIQHQQAPEDKLNDLEGPKQDLRSRGLCLVPISSTFPVANETTADFWTPTFGGTFSFVSNQPRWKETLITSI</sequence>
<evidence type="ECO:0000259" key="7">
    <source>
        <dbReference type="PROSITE" id="PS50888"/>
    </source>
</evidence>
<comment type="subcellular location">
    <subcellularLocation>
        <location evidence="1">Nucleus</location>
    </subcellularLocation>
</comment>
<dbReference type="InterPro" id="IPR036638">
    <property type="entry name" value="HLH_DNA-bd_sf"/>
</dbReference>
<evidence type="ECO:0000256" key="1">
    <source>
        <dbReference type="ARBA" id="ARBA00004123"/>
    </source>
</evidence>
<dbReference type="SUPFAM" id="SSF47459">
    <property type="entry name" value="HLH, helix-loop-helix DNA-binding domain"/>
    <property type="match status" value="1"/>
</dbReference>
<dbReference type="EMBL" id="JACEGQ020000011">
    <property type="protein sequence ID" value="KAH8493534.1"/>
    <property type="molecule type" value="Genomic_DNA"/>
</dbReference>
<protein>
    <recommendedName>
        <fullName evidence="7">BHLH domain-containing protein</fullName>
    </recommendedName>
</protein>
<dbReference type="PROSITE" id="PS50888">
    <property type="entry name" value="BHLH"/>
    <property type="match status" value="1"/>
</dbReference>
<dbReference type="PANTHER" id="PTHR16223">
    <property type="entry name" value="TRANSCRIPTION FACTOR BHLH83-RELATED"/>
    <property type="match status" value="1"/>
</dbReference>
<proteinExistence type="predicted"/>
<dbReference type="GO" id="GO:0046983">
    <property type="term" value="F:protein dimerization activity"/>
    <property type="evidence" value="ECO:0007669"/>
    <property type="project" value="InterPro"/>
</dbReference>
<dbReference type="InterPro" id="IPR045239">
    <property type="entry name" value="bHLH95_bHLH"/>
</dbReference>
<evidence type="ECO:0000256" key="3">
    <source>
        <dbReference type="ARBA" id="ARBA00023125"/>
    </source>
</evidence>
<reference evidence="8" key="1">
    <citation type="journal article" date="2021" name="J. Hered.">
        <title>Genome Assembly of Salicaceae Populus deltoides (Eastern Cottonwood) I-69 Based on Nanopore Sequencing and Hi-C Technologies.</title>
        <authorList>
            <person name="Bai S."/>
            <person name="Wu H."/>
            <person name="Zhang J."/>
            <person name="Pan Z."/>
            <person name="Zhao W."/>
            <person name="Li Z."/>
            <person name="Tong C."/>
        </authorList>
    </citation>
    <scope>NUCLEOTIDE SEQUENCE</scope>
    <source>
        <tissue evidence="8">Leaf</tissue>
    </source>
</reference>
<feature type="region of interest" description="Disordered" evidence="6">
    <location>
        <begin position="424"/>
        <end position="444"/>
    </location>
</feature>
<keyword evidence="3" id="KW-0238">DNA-binding</keyword>
<accession>A0A8T2XLE5</accession>
<evidence type="ECO:0000313" key="8">
    <source>
        <dbReference type="EMBL" id="KAH8493534.1"/>
    </source>
</evidence>
<evidence type="ECO:0000256" key="6">
    <source>
        <dbReference type="SAM" id="MobiDB-lite"/>
    </source>
</evidence>